<dbReference type="GO" id="GO:0045892">
    <property type="term" value="P:negative regulation of DNA-templated transcription"/>
    <property type="evidence" value="ECO:0007669"/>
    <property type="project" value="TreeGrafter"/>
</dbReference>
<keyword evidence="10" id="KW-1015">Disulfide bond</keyword>
<comment type="similarity">
    <text evidence="3">Belongs to the WhiB family.</text>
</comment>
<evidence type="ECO:0000256" key="4">
    <source>
        <dbReference type="ARBA" id="ARBA00022485"/>
    </source>
</evidence>
<dbReference type="InterPro" id="IPR034768">
    <property type="entry name" value="4FE4S_WBL"/>
</dbReference>
<evidence type="ECO:0000256" key="7">
    <source>
        <dbReference type="ARBA" id="ARBA00023014"/>
    </source>
</evidence>
<organism evidence="13 14">
    <name type="scientific">Micromonospora sediminicola</name>
    <dbReference type="NCBI Taxonomy" id="946078"/>
    <lineage>
        <taxon>Bacteria</taxon>
        <taxon>Bacillati</taxon>
        <taxon>Actinomycetota</taxon>
        <taxon>Actinomycetes</taxon>
        <taxon>Micromonosporales</taxon>
        <taxon>Micromonosporaceae</taxon>
        <taxon>Micromonospora</taxon>
    </lineage>
</organism>
<evidence type="ECO:0000256" key="9">
    <source>
        <dbReference type="ARBA" id="ARBA00023125"/>
    </source>
</evidence>
<reference evidence="14" key="1">
    <citation type="submission" date="2016-06" db="EMBL/GenBank/DDBJ databases">
        <authorList>
            <person name="Varghese N."/>
            <person name="Submissions Spin"/>
        </authorList>
    </citation>
    <scope>NUCLEOTIDE SEQUENCE [LARGE SCALE GENOMIC DNA]</scope>
    <source>
        <strain evidence="14">DSM 45794</strain>
    </source>
</reference>
<evidence type="ECO:0000256" key="1">
    <source>
        <dbReference type="ARBA" id="ARBA00001966"/>
    </source>
</evidence>
<protein>
    <submittedName>
        <fullName evidence="13">Transcription factor WhiB</fullName>
    </submittedName>
</protein>
<dbReference type="GO" id="GO:0005737">
    <property type="term" value="C:cytoplasm"/>
    <property type="evidence" value="ECO:0007669"/>
    <property type="project" value="UniProtKB-SubCell"/>
</dbReference>
<comment type="subcellular location">
    <subcellularLocation>
        <location evidence="2">Cytoplasm</location>
    </subcellularLocation>
</comment>
<dbReference type="Pfam" id="PF02467">
    <property type="entry name" value="Whib"/>
    <property type="match status" value="1"/>
</dbReference>
<gene>
    <name evidence="13" type="ORF">GA0070622_1216</name>
</gene>
<name>A0A1A9B5A5_9ACTN</name>
<keyword evidence="14" id="KW-1185">Reference proteome</keyword>
<evidence type="ECO:0000256" key="11">
    <source>
        <dbReference type="ARBA" id="ARBA00023163"/>
    </source>
</evidence>
<dbReference type="PROSITE" id="PS51674">
    <property type="entry name" value="4FE4S_WBL"/>
    <property type="match status" value="1"/>
</dbReference>
<dbReference type="RefSeq" id="WP_091569780.1">
    <property type="nucleotide sequence ID" value="NZ_FLRH01000003.1"/>
</dbReference>
<accession>A0A1A9B5A5</accession>
<keyword evidence="4" id="KW-0004">4Fe-4S</keyword>
<evidence type="ECO:0000256" key="10">
    <source>
        <dbReference type="ARBA" id="ARBA00023157"/>
    </source>
</evidence>
<evidence type="ECO:0000256" key="6">
    <source>
        <dbReference type="ARBA" id="ARBA00023004"/>
    </source>
</evidence>
<dbReference type="GO" id="GO:0046872">
    <property type="term" value="F:metal ion binding"/>
    <property type="evidence" value="ECO:0007669"/>
    <property type="project" value="UniProtKB-KW"/>
</dbReference>
<dbReference type="OrthoDB" id="4484188at2"/>
<feature type="domain" description="4Fe-4S Wbl-type" evidence="12">
    <location>
        <begin position="22"/>
        <end position="84"/>
    </location>
</feature>
<dbReference type="AlphaFoldDB" id="A0A1A9B5A5"/>
<dbReference type="GO" id="GO:0047134">
    <property type="term" value="F:protein-disulfide reductase [NAD(P)H] activity"/>
    <property type="evidence" value="ECO:0007669"/>
    <property type="project" value="TreeGrafter"/>
</dbReference>
<keyword evidence="7" id="KW-0411">Iron-sulfur</keyword>
<proteinExistence type="inferred from homology"/>
<keyword evidence="9" id="KW-0238">DNA-binding</keyword>
<evidence type="ECO:0000313" key="14">
    <source>
        <dbReference type="Proteomes" id="UP000199558"/>
    </source>
</evidence>
<evidence type="ECO:0000313" key="13">
    <source>
        <dbReference type="EMBL" id="SBT64246.1"/>
    </source>
</evidence>
<dbReference type="STRING" id="946078.GA0070622_1216"/>
<evidence type="ECO:0000256" key="5">
    <source>
        <dbReference type="ARBA" id="ARBA00022723"/>
    </source>
</evidence>
<evidence type="ECO:0000259" key="12">
    <source>
        <dbReference type="PROSITE" id="PS51674"/>
    </source>
</evidence>
<keyword evidence="8" id="KW-0805">Transcription regulation</keyword>
<keyword evidence="5" id="KW-0479">Metal-binding</keyword>
<dbReference type="InterPro" id="IPR003482">
    <property type="entry name" value="Whib"/>
</dbReference>
<evidence type="ECO:0000256" key="2">
    <source>
        <dbReference type="ARBA" id="ARBA00004496"/>
    </source>
</evidence>
<dbReference type="GO" id="GO:0003677">
    <property type="term" value="F:DNA binding"/>
    <property type="evidence" value="ECO:0007669"/>
    <property type="project" value="UniProtKB-KW"/>
</dbReference>
<keyword evidence="11" id="KW-0804">Transcription</keyword>
<dbReference type="Proteomes" id="UP000199558">
    <property type="component" value="Unassembled WGS sequence"/>
</dbReference>
<sequence>MTRLGTRSAAPDFLDDPDVVPACAGVDSALFFPTREDSAAAAETANRYCRACPVRTPCRQWALRQSPNDLYGIWGGTTREDRLRIHRRRRAGADR</sequence>
<comment type="cofactor">
    <cofactor evidence="1">
        <name>[4Fe-4S] cluster</name>
        <dbReference type="ChEBI" id="CHEBI:49883"/>
    </cofactor>
</comment>
<evidence type="ECO:0000256" key="8">
    <source>
        <dbReference type="ARBA" id="ARBA00023015"/>
    </source>
</evidence>
<dbReference type="PANTHER" id="PTHR38839">
    <property type="entry name" value="TRANSCRIPTIONAL REGULATOR WHID-RELATED"/>
    <property type="match status" value="1"/>
</dbReference>
<dbReference type="GO" id="GO:0045454">
    <property type="term" value="P:cell redox homeostasis"/>
    <property type="evidence" value="ECO:0007669"/>
    <property type="project" value="TreeGrafter"/>
</dbReference>
<evidence type="ECO:0000256" key="3">
    <source>
        <dbReference type="ARBA" id="ARBA00006597"/>
    </source>
</evidence>
<keyword evidence="6" id="KW-0408">Iron</keyword>
<dbReference type="EMBL" id="FLRH01000003">
    <property type="protein sequence ID" value="SBT64246.1"/>
    <property type="molecule type" value="Genomic_DNA"/>
</dbReference>
<dbReference type="GO" id="GO:0051539">
    <property type="term" value="F:4 iron, 4 sulfur cluster binding"/>
    <property type="evidence" value="ECO:0007669"/>
    <property type="project" value="UniProtKB-KW"/>
</dbReference>